<organism evidence="1 2">
    <name type="scientific">Puccinia graminis f. sp. tritici</name>
    <dbReference type="NCBI Taxonomy" id="56615"/>
    <lineage>
        <taxon>Eukaryota</taxon>
        <taxon>Fungi</taxon>
        <taxon>Dikarya</taxon>
        <taxon>Basidiomycota</taxon>
        <taxon>Pucciniomycotina</taxon>
        <taxon>Pucciniomycetes</taxon>
        <taxon>Pucciniales</taxon>
        <taxon>Pucciniaceae</taxon>
        <taxon>Puccinia</taxon>
    </lineage>
</organism>
<protein>
    <submittedName>
        <fullName evidence="1">Uncharacterized protein</fullName>
    </submittedName>
</protein>
<comment type="caution">
    <text evidence="1">The sequence shown here is derived from an EMBL/GenBank/DDBJ whole genome shotgun (WGS) entry which is preliminary data.</text>
</comment>
<dbReference type="EMBL" id="VDEP01000476">
    <property type="protein sequence ID" value="KAA1072826.1"/>
    <property type="molecule type" value="Genomic_DNA"/>
</dbReference>
<name>A0A5B0M8Y3_PUCGR</name>
<dbReference type="Proteomes" id="UP000325313">
    <property type="component" value="Unassembled WGS sequence"/>
</dbReference>
<reference evidence="1 2" key="1">
    <citation type="submission" date="2019-05" db="EMBL/GenBank/DDBJ databases">
        <title>Emergence of the Ug99 lineage of the wheat stem rust pathogen through somatic hybridization.</title>
        <authorList>
            <person name="Li F."/>
            <person name="Upadhyaya N.M."/>
            <person name="Sperschneider J."/>
            <person name="Matny O."/>
            <person name="Nguyen-Phuc H."/>
            <person name="Mago R."/>
            <person name="Raley C."/>
            <person name="Miller M.E."/>
            <person name="Silverstein K.A.T."/>
            <person name="Henningsen E."/>
            <person name="Hirsch C.D."/>
            <person name="Visser B."/>
            <person name="Pretorius Z.A."/>
            <person name="Steffenson B.J."/>
            <person name="Schwessinger B."/>
            <person name="Dodds P.N."/>
            <person name="Figueroa M."/>
        </authorList>
    </citation>
    <scope>NUCLEOTIDE SEQUENCE [LARGE SCALE GENOMIC DNA]</scope>
    <source>
        <strain evidence="1 2">Ug99</strain>
    </source>
</reference>
<dbReference type="AlphaFoldDB" id="A0A5B0M8Y3"/>
<proteinExistence type="predicted"/>
<sequence>MGVDSRARRFSTSDWPFGLHHQIEPNRPFVLFSRAASSTPLFFWACLTLEDPRPTRHACPRSHAHLTNPRASPSKPISRKSLCVMDHIPRIKTEACHIKSERWIRHARWEVNVAR</sequence>
<evidence type="ECO:0000313" key="1">
    <source>
        <dbReference type="EMBL" id="KAA1072826.1"/>
    </source>
</evidence>
<evidence type="ECO:0000313" key="2">
    <source>
        <dbReference type="Proteomes" id="UP000325313"/>
    </source>
</evidence>
<gene>
    <name evidence="1" type="ORF">PGTUg99_016872</name>
</gene>
<accession>A0A5B0M8Y3</accession>